<protein>
    <submittedName>
        <fullName evidence="7">Efflux RND transporter periplasmic adaptor subunit</fullName>
    </submittedName>
</protein>
<dbReference type="InterPro" id="IPR058625">
    <property type="entry name" value="MdtA-like_BSH"/>
</dbReference>
<evidence type="ECO:0000313" key="8">
    <source>
        <dbReference type="Proteomes" id="UP000290848"/>
    </source>
</evidence>
<keyword evidence="4" id="KW-0472">Membrane</keyword>
<evidence type="ECO:0000313" key="7">
    <source>
        <dbReference type="EMBL" id="RXF69512.1"/>
    </source>
</evidence>
<dbReference type="Gene3D" id="1.10.287.470">
    <property type="entry name" value="Helix hairpin bin"/>
    <property type="match status" value="1"/>
</dbReference>
<dbReference type="InterPro" id="IPR058982">
    <property type="entry name" value="Beta-barrel_AprE"/>
</dbReference>
<dbReference type="Gene3D" id="2.40.420.20">
    <property type="match status" value="1"/>
</dbReference>
<dbReference type="Gene3D" id="2.40.50.100">
    <property type="match status" value="2"/>
</dbReference>
<dbReference type="PANTHER" id="PTHR30469">
    <property type="entry name" value="MULTIDRUG RESISTANCE PROTEIN MDTA"/>
    <property type="match status" value="1"/>
</dbReference>
<name>A0A4V1KI55_9SPHI</name>
<evidence type="ECO:0000259" key="5">
    <source>
        <dbReference type="Pfam" id="PF25917"/>
    </source>
</evidence>
<evidence type="ECO:0000256" key="4">
    <source>
        <dbReference type="SAM" id="Phobius"/>
    </source>
</evidence>
<comment type="caution">
    <text evidence="7">The sequence shown here is derived from an EMBL/GenBank/DDBJ whole genome shotgun (WGS) entry which is preliminary data.</text>
</comment>
<dbReference type="GO" id="GO:1990281">
    <property type="term" value="C:efflux pump complex"/>
    <property type="evidence" value="ECO:0007669"/>
    <property type="project" value="TreeGrafter"/>
</dbReference>
<dbReference type="RefSeq" id="WP_128769784.1">
    <property type="nucleotide sequence ID" value="NZ_RXOC01000007.1"/>
</dbReference>
<dbReference type="EMBL" id="RXOC01000007">
    <property type="protein sequence ID" value="RXF69512.1"/>
    <property type="molecule type" value="Genomic_DNA"/>
</dbReference>
<dbReference type="Pfam" id="PF26002">
    <property type="entry name" value="Beta-barrel_AprE"/>
    <property type="match status" value="1"/>
</dbReference>
<evidence type="ECO:0000259" key="6">
    <source>
        <dbReference type="Pfam" id="PF26002"/>
    </source>
</evidence>
<evidence type="ECO:0000256" key="3">
    <source>
        <dbReference type="SAM" id="MobiDB-lite"/>
    </source>
</evidence>
<comment type="similarity">
    <text evidence="1">Belongs to the membrane fusion protein (MFP) (TC 8.A.1) family.</text>
</comment>
<evidence type="ECO:0000256" key="2">
    <source>
        <dbReference type="SAM" id="Coils"/>
    </source>
</evidence>
<proteinExistence type="inferred from homology"/>
<dbReference type="GO" id="GO:0015562">
    <property type="term" value="F:efflux transmembrane transporter activity"/>
    <property type="evidence" value="ECO:0007669"/>
    <property type="project" value="TreeGrafter"/>
</dbReference>
<keyword evidence="4" id="KW-0812">Transmembrane</keyword>
<feature type="domain" description="AprE-like beta-barrel" evidence="6">
    <location>
        <begin position="243"/>
        <end position="336"/>
    </location>
</feature>
<dbReference type="Gene3D" id="2.40.30.170">
    <property type="match status" value="1"/>
</dbReference>
<organism evidence="7 8">
    <name type="scientific">Arcticibacter tournemirensis</name>
    <dbReference type="NCBI Taxonomy" id="699437"/>
    <lineage>
        <taxon>Bacteria</taxon>
        <taxon>Pseudomonadati</taxon>
        <taxon>Bacteroidota</taxon>
        <taxon>Sphingobacteriia</taxon>
        <taxon>Sphingobacteriales</taxon>
        <taxon>Sphingobacteriaceae</taxon>
        <taxon>Arcticibacter</taxon>
    </lineage>
</organism>
<feature type="region of interest" description="Disordered" evidence="3">
    <location>
        <begin position="347"/>
        <end position="370"/>
    </location>
</feature>
<dbReference type="AlphaFoldDB" id="A0A4V1KI55"/>
<dbReference type="PANTHER" id="PTHR30469:SF33">
    <property type="entry name" value="SLR1207 PROTEIN"/>
    <property type="match status" value="1"/>
</dbReference>
<dbReference type="SUPFAM" id="SSF111369">
    <property type="entry name" value="HlyD-like secretion proteins"/>
    <property type="match status" value="2"/>
</dbReference>
<gene>
    <name evidence="7" type="ORF">EKH83_12610</name>
</gene>
<dbReference type="Pfam" id="PF25917">
    <property type="entry name" value="BSH_RND"/>
    <property type="match status" value="1"/>
</dbReference>
<dbReference type="Proteomes" id="UP000290848">
    <property type="component" value="Unassembled WGS sequence"/>
</dbReference>
<reference evidence="7 8" key="1">
    <citation type="submission" date="2018-12" db="EMBL/GenBank/DDBJ databases">
        <title>The Draft Genome Sequence of the Soil Bacterium Pedobacter tournemirensis R1.</title>
        <authorList>
            <person name="He J."/>
        </authorList>
    </citation>
    <scope>NUCLEOTIDE SEQUENCE [LARGE SCALE GENOMIC DNA]</scope>
    <source>
        <strain evidence="7 8">R1</strain>
    </source>
</reference>
<sequence length="448" mass="48400">MAKKKNTLKYVIIGAVVLLVIAIAGSKLGWFGKGNKIQVATEKVQKRTITETVSASGKVQPEVEVKLSSEVSGEIVELKVKEGDVVKQGQLLCKVRPDILQSGYNRAVASLNTQRATLASSQQQLKQAEANFKNTEASYKRSAELFKKKVLSASEYDAAQAQYLSAKANLESLRQNIVGARYGVEQSQAVVKEAADNLARTTIYSPVDGVVSKLSVELGERVVGTAQMAGTEIMRISNLNTMEVNVDVNENDINRVSLGDLAEIEVDAFQGKKFQGTVTEIASSANVVGTSADQVTNFSVKVRILPESYTALLKAGAKNESPFRPGLSATVDIQTEKTTGLAVPIQSVTTRDEIKDEPKTDKGPSEEKKTTEKPVVKECVFVYQKDGTVKQVFVTTGIQNDVYIQVLSGLKGGEEIVSGPFTAISKTLKDGSLVEKVSKEKLFEGDKK</sequence>
<feature type="transmembrane region" description="Helical" evidence="4">
    <location>
        <begin position="7"/>
        <end position="30"/>
    </location>
</feature>
<feature type="compositionally biased region" description="Basic and acidic residues" evidence="3">
    <location>
        <begin position="350"/>
        <end position="370"/>
    </location>
</feature>
<dbReference type="InterPro" id="IPR006143">
    <property type="entry name" value="RND_pump_MFP"/>
</dbReference>
<keyword evidence="4" id="KW-1133">Transmembrane helix</keyword>
<feature type="coiled-coil region" evidence="2">
    <location>
        <begin position="111"/>
        <end position="176"/>
    </location>
</feature>
<dbReference type="NCBIfam" id="TIGR01730">
    <property type="entry name" value="RND_mfp"/>
    <property type="match status" value="1"/>
</dbReference>
<feature type="domain" description="Multidrug resistance protein MdtA-like barrel-sandwich hybrid" evidence="5">
    <location>
        <begin position="65"/>
        <end position="224"/>
    </location>
</feature>
<keyword evidence="2" id="KW-0175">Coiled coil</keyword>
<evidence type="ECO:0000256" key="1">
    <source>
        <dbReference type="ARBA" id="ARBA00009477"/>
    </source>
</evidence>
<accession>A0A4V1KI55</accession>